<keyword evidence="1" id="KW-0479">Metal-binding</keyword>
<organism evidence="6 7">
    <name type="scientific">Gynuella sunshinyii YC6258</name>
    <dbReference type="NCBI Taxonomy" id="1445510"/>
    <lineage>
        <taxon>Bacteria</taxon>
        <taxon>Pseudomonadati</taxon>
        <taxon>Pseudomonadota</taxon>
        <taxon>Gammaproteobacteria</taxon>
        <taxon>Oceanospirillales</taxon>
        <taxon>Saccharospirillaceae</taxon>
        <taxon>Gynuella</taxon>
    </lineage>
</organism>
<evidence type="ECO:0000256" key="2">
    <source>
        <dbReference type="ARBA" id="ARBA00022837"/>
    </source>
</evidence>
<protein>
    <submittedName>
        <fullName evidence="6">Tfp pilus assembly protein, tip-associated adhesin PilY1</fullName>
    </submittedName>
</protein>
<feature type="region of interest" description="Disordered" evidence="3">
    <location>
        <begin position="206"/>
        <end position="225"/>
    </location>
</feature>
<feature type="signal peptide" evidence="4">
    <location>
        <begin position="1"/>
        <end position="33"/>
    </location>
</feature>
<keyword evidence="4" id="KW-0732">Signal</keyword>
<dbReference type="STRING" id="1445510.YC6258_00359"/>
<dbReference type="HOGENOM" id="CLU_001890_0_1_6"/>
<evidence type="ECO:0000256" key="4">
    <source>
        <dbReference type="SAM" id="SignalP"/>
    </source>
</evidence>
<dbReference type="OrthoDB" id="7156875at2"/>
<evidence type="ECO:0000313" key="7">
    <source>
        <dbReference type="Proteomes" id="UP000032266"/>
    </source>
</evidence>
<proteinExistence type="predicted"/>
<dbReference type="GO" id="GO:0046872">
    <property type="term" value="F:metal ion binding"/>
    <property type="evidence" value="ECO:0007669"/>
    <property type="project" value="UniProtKB-KW"/>
</dbReference>
<dbReference type="Pfam" id="PF05567">
    <property type="entry name" value="T4P_PilY1"/>
    <property type="match status" value="1"/>
</dbReference>
<sequence>MKATSAFIKLMHRAISPALCGLFICINFPSAVAEVPSQNPLFLSSPVRPIMMLNMSRDHQLFFKLYDDYSDITDGNSDTDTLDGIPDTTYVNNYSYYGYFDSNKCYEYNNNRFEPKSFTTDHYCGGKWSGNFLNWATMTRIDAVRKILYGGYRVIDTATETVLQRSFLPNDAHSFAKYYAGSDINQLTPFPSNADDSDPMKRGITICNTSDPSDRTKPSQELIGSNDKPLMRVASGNFSLWASNERWQCRWGTGNNGNDSSVSGINAYNSAPNKNNNGLGLDDYEVKVKVCDDSLINSTNDEQCSAYNTSTTTHYKPTGLLQTYGENDSIHFGLMTGSYGKNKSGGVLRKKVGSIIDEINSDGTFKTPSGGGIVNTINLLNIYGYSFRENGENQQGGSYFDGRITNDECSWAKTSFTDGTCSNWGNPQAEIYLESLRYLAGKNNPKYATDDSGRISGLTSVSTWGDPIDTTSSGNYCAPLNILQFNTSTSSYDTDDLSAASADFSAAIDNYTNRIGSAEGIHGGDYFVGENGTNNNQLCTAKTISSLSSVRGSCPEAPRLEGGYDLSGLAFFARKEGIDRYREKVKTFGVALAPAVPKIEVNVPGTEGKKTVTIVPACRNTSLNPNANCAIVDFKVVSQTTSDTEASGKVYINWEDSEQGGDYDQDMWGVLEYSISSSKAEITTDVAAESTGDRMGFGYIISGTTSDGFHVHSGIEGFTYDQCTNCEYDDGPSTKEYDIGTSSGEILKPALYYAAKWGGFEDDDMTDSEIASSTPANYFYATEARKLKDSLESAFTQVASTIGSVATAATNSSRLTGSSYVYQARFNSDDWSGQLLAYPIDEDGNVDVTGNAAWDTDTTLTNLSNRKIYTYDGTATARSVRQLNKANWDNNNLPDLKAALTKASDTDTNLAFKRFEWLQGTDDPTLRPRDNVLGDIVNSDPAFAGSASQHYNTLPAAYGSASYNAYVDHKGDRNPVIFVGANDGMLHAFNANTGAEIFAYVPRAVFPKLATLSDTDYNHQYLVDGPLYVGDAYLNNTWRTVLIGGFGAGAKGFFALDVTEVLDDNTKVPEVIFDVSANDTDIAYKDGLGFVQNRPIIVPTADGNWTAIFANGTNSTNGTARLITINLEDETDYQSIDTEASITGADDNGLTGTSILPNGYGIAAYVYGGDIMGNMWKFDLSASSSNSWKVAYKSGSKLEPLIKVIDEDGKAQPITATPTLGLNSLRKNTTGSQDVDSIMVYFGTGKYYSNSDVSVDDVQSIYAIVDDGNSIDLTKANRSTLLHKKEITSETSGKRVISGDRDNDDGTTAVDWENQSGWFLDLESPAADVDPEGERVLTKPVLLYDRVIITTFTPSDNQCDYGGTGWLMELVGVGGLYDKDYSVLNEDANTKLENAILSDLVPVVDKETIYLLASDLGDTDGNGKPSISTFVGSGVSGSKGRISWRQIK</sequence>
<dbReference type="RefSeq" id="WP_082070514.1">
    <property type="nucleotide sequence ID" value="NZ_CP007142.1"/>
</dbReference>
<dbReference type="KEGG" id="gsn:YC6258_00359"/>
<keyword evidence="7" id="KW-1185">Reference proteome</keyword>
<gene>
    <name evidence="6" type="ORF">YC6258_00359</name>
</gene>
<evidence type="ECO:0000256" key="3">
    <source>
        <dbReference type="SAM" id="MobiDB-lite"/>
    </source>
</evidence>
<evidence type="ECO:0000313" key="6">
    <source>
        <dbReference type="EMBL" id="AJQ92409.1"/>
    </source>
</evidence>
<keyword evidence="2" id="KW-0106">Calcium</keyword>
<dbReference type="InterPro" id="IPR008707">
    <property type="entry name" value="B-propeller_PilY1"/>
</dbReference>
<dbReference type="EMBL" id="CP007142">
    <property type="protein sequence ID" value="AJQ92409.1"/>
    <property type="molecule type" value="Genomic_DNA"/>
</dbReference>
<feature type="domain" description="PilY1 beta-propeller" evidence="5">
    <location>
        <begin position="933"/>
        <end position="1269"/>
    </location>
</feature>
<dbReference type="Proteomes" id="UP000032266">
    <property type="component" value="Chromosome"/>
</dbReference>
<accession>A0A0C5VQ51</accession>
<evidence type="ECO:0000256" key="1">
    <source>
        <dbReference type="ARBA" id="ARBA00022723"/>
    </source>
</evidence>
<dbReference type="PATRIC" id="fig|1445510.3.peg.349"/>
<evidence type="ECO:0000259" key="5">
    <source>
        <dbReference type="Pfam" id="PF05567"/>
    </source>
</evidence>
<feature type="chain" id="PRO_5002183795" evidence="4">
    <location>
        <begin position="34"/>
        <end position="1448"/>
    </location>
</feature>
<name>A0A0C5VQ51_9GAMM</name>
<reference evidence="6 7" key="1">
    <citation type="submission" date="2014-01" db="EMBL/GenBank/DDBJ databases">
        <title>Full genme sequencing of cellulolytic bacterium Gynuella sunshinyii YC6258T gen. nov., sp. nov.</title>
        <authorList>
            <person name="Khan H."/>
            <person name="Chung E.J."/>
            <person name="Chung Y.R."/>
        </authorList>
    </citation>
    <scope>NUCLEOTIDE SEQUENCE [LARGE SCALE GENOMIC DNA]</scope>
    <source>
        <strain evidence="6 7">YC6258</strain>
    </source>
</reference>